<dbReference type="SUPFAM" id="SSF48576">
    <property type="entry name" value="Terpenoid synthases"/>
    <property type="match status" value="1"/>
</dbReference>
<reference evidence="6 7" key="1">
    <citation type="submission" date="2022-03" db="EMBL/GenBank/DDBJ databases">
        <authorList>
            <person name="Nunn A."/>
            <person name="Chopra R."/>
            <person name="Nunn A."/>
            <person name="Contreras Garrido A."/>
        </authorList>
    </citation>
    <scope>NUCLEOTIDE SEQUENCE [LARGE SCALE GENOMIC DNA]</scope>
</reference>
<evidence type="ECO:0000259" key="5">
    <source>
        <dbReference type="Pfam" id="PF03936"/>
    </source>
</evidence>
<evidence type="ECO:0000313" key="7">
    <source>
        <dbReference type="Proteomes" id="UP000836841"/>
    </source>
</evidence>
<keyword evidence="7" id="KW-1185">Reference proteome</keyword>
<comment type="cofactor">
    <cofactor evidence="1">
        <name>Mn(2+)</name>
        <dbReference type="ChEBI" id="CHEBI:29035"/>
    </cofactor>
</comment>
<dbReference type="GO" id="GO:0010333">
    <property type="term" value="F:terpene synthase activity"/>
    <property type="evidence" value="ECO:0007669"/>
    <property type="project" value="InterPro"/>
</dbReference>
<protein>
    <recommendedName>
        <fullName evidence="5">Terpene synthase metal-binding domain-containing protein</fullName>
    </recommendedName>
</protein>
<evidence type="ECO:0000313" key="6">
    <source>
        <dbReference type="EMBL" id="CAH2035901.1"/>
    </source>
</evidence>
<dbReference type="PANTHER" id="PTHR31225:SF93">
    <property type="entry name" value="ALPHA-HUMULENE_(-)-(E)-BETA-CARYOPHYLLENE SYNTHASE"/>
    <property type="match status" value="1"/>
</dbReference>
<dbReference type="InterPro" id="IPR005630">
    <property type="entry name" value="Terpene_synthase_metal-bd"/>
</dbReference>
<dbReference type="EMBL" id="OU466857">
    <property type="protein sequence ID" value="CAH2035901.1"/>
    <property type="molecule type" value="Genomic_DNA"/>
</dbReference>
<dbReference type="Pfam" id="PF03936">
    <property type="entry name" value="Terpene_synth_C"/>
    <property type="match status" value="1"/>
</dbReference>
<keyword evidence="2" id="KW-0479">Metal-binding</keyword>
<name>A0AAU9R9C3_THLAR</name>
<dbReference type="InterPro" id="IPR008949">
    <property type="entry name" value="Isoprenoid_synthase_dom_sf"/>
</dbReference>
<gene>
    <name evidence="6" type="ORF">TAV2_LOCUS2092</name>
</gene>
<evidence type="ECO:0000256" key="2">
    <source>
        <dbReference type="ARBA" id="ARBA00022723"/>
    </source>
</evidence>
<dbReference type="Proteomes" id="UP000836841">
    <property type="component" value="Chromosome 1"/>
</dbReference>
<sequence>MQQRHPKDGTRQYISFYEEEESCDTTILEFAKIDINLLQMLHRKELACVARWYNDMEIASKVTYSRHRVAEAYLWSVGAYFEPQYSQARVTLAIALILFTALDDMYDAYGTTEELEIFTDAMEKWLPVSPNGIPESMKHIYRLTVDFYNKLEEELEKEGRLRLINSMLWLPS</sequence>
<dbReference type="PANTHER" id="PTHR31225">
    <property type="entry name" value="OS04G0344100 PROTEIN-RELATED"/>
    <property type="match status" value="1"/>
</dbReference>
<dbReference type="GO" id="GO:0016114">
    <property type="term" value="P:terpenoid biosynthetic process"/>
    <property type="evidence" value="ECO:0007669"/>
    <property type="project" value="InterPro"/>
</dbReference>
<evidence type="ECO:0000256" key="1">
    <source>
        <dbReference type="ARBA" id="ARBA00001936"/>
    </source>
</evidence>
<organism evidence="6 7">
    <name type="scientific">Thlaspi arvense</name>
    <name type="common">Field penny-cress</name>
    <dbReference type="NCBI Taxonomy" id="13288"/>
    <lineage>
        <taxon>Eukaryota</taxon>
        <taxon>Viridiplantae</taxon>
        <taxon>Streptophyta</taxon>
        <taxon>Embryophyta</taxon>
        <taxon>Tracheophyta</taxon>
        <taxon>Spermatophyta</taxon>
        <taxon>Magnoliopsida</taxon>
        <taxon>eudicotyledons</taxon>
        <taxon>Gunneridae</taxon>
        <taxon>Pentapetalae</taxon>
        <taxon>rosids</taxon>
        <taxon>malvids</taxon>
        <taxon>Brassicales</taxon>
        <taxon>Brassicaceae</taxon>
        <taxon>Thlaspideae</taxon>
        <taxon>Thlaspi</taxon>
    </lineage>
</organism>
<evidence type="ECO:0000256" key="4">
    <source>
        <dbReference type="ARBA" id="ARBA00023239"/>
    </source>
</evidence>
<dbReference type="AlphaFoldDB" id="A0AAU9R9C3"/>
<dbReference type="InterPro" id="IPR050148">
    <property type="entry name" value="Terpene_synthase-like"/>
</dbReference>
<keyword evidence="4" id="KW-0456">Lyase</keyword>
<evidence type="ECO:0000256" key="3">
    <source>
        <dbReference type="ARBA" id="ARBA00022842"/>
    </source>
</evidence>
<proteinExistence type="predicted"/>
<feature type="domain" description="Terpene synthase metal-binding" evidence="5">
    <location>
        <begin position="54"/>
        <end position="162"/>
    </location>
</feature>
<keyword evidence="3" id="KW-0460">Magnesium</keyword>
<dbReference type="Gene3D" id="1.10.600.10">
    <property type="entry name" value="Farnesyl Diphosphate Synthase"/>
    <property type="match status" value="1"/>
</dbReference>
<accession>A0AAU9R9C3</accession>
<dbReference type="GO" id="GO:0000287">
    <property type="term" value="F:magnesium ion binding"/>
    <property type="evidence" value="ECO:0007669"/>
    <property type="project" value="InterPro"/>
</dbReference>